<feature type="region of interest" description="Disordered" evidence="9">
    <location>
        <begin position="75"/>
        <end position="181"/>
    </location>
</feature>
<keyword evidence="3" id="KW-0813">Transport</keyword>
<comment type="similarity">
    <text evidence="2">Belongs to the mitochondrial carrier (TC 2.A.29) family.</text>
</comment>
<evidence type="ECO:0000256" key="2">
    <source>
        <dbReference type="ARBA" id="ARBA00006375"/>
    </source>
</evidence>
<evidence type="ECO:0000256" key="9">
    <source>
        <dbReference type="SAM" id="MobiDB-lite"/>
    </source>
</evidence>
<evidence type="ECO:0000256" key="6">
    <source>
        <dbReference type="ARBA" id="ARBA00022989"/>
    </source>
</evidence>
<organism evidence="10 11">
    <name type="scientific">Pseudo-nitzschia multistriata</name>
    <dbReference type="NCBI Taxonomy" id="183589"/>
    <lineage>
        <taxon>Eukaryota</taxon>
        <taxon>Sar</taxon>
        <taxon>Stramenopiles</taxon>
        <taxon>Ochrophyta</taxon>
        <taxon>Bacillariophyta</taxon>
        <taxon>Bacillariophyceae</taxon>
        <taxon>Bacillariophycidae</taxon>
        <taxon>Bacillariales</taxon>
        <taxon>Bacillariaceae</taxon>
        <taxon>Pseudo-nitzschia</taxon>
    </lineage>
</organism>
<evidence type="ECO:0000256" key="4">
    <source>
        <dbReference type="ARBA" id="ARBA00022692"/>
    </source>
</evidence>
<feature type="compositionally biased region" description="Polar residues" evidence="9">
    <location>
        <begin position="171"/>
        <end position="180"/>
    </location>
</feature>
<dbReference type="PANTHER" id="PTHR45667">
    <property type="entry name" value="S-ADENOSYLMETHIONINE MITOCHONDRIAL CARRIER PROTEIN"/>
    <property type="match status" value="1"/>
</dbReference>
<evidence type="ECO:0000313" key="11">
    <source>
        <dbReference type="Proteomes" id="UP000291116"/>
    </source>
</evidence>
<keyword evidence="4 8" id="KW-0812">Transmembrane</keyword>
<accession>A0A448YUA9</accession>
<feature type="repeat" description="Solcar" evidence="8">
    <location>
        <begin position="354"/>
        <end position="450"/>
    </location>
</feature>
<feature type="region of interest" description="Disordered" evidence="9">
    <location>
        <begin position="570"/>
        <end position="590"/>
    </location>
</feature>
<keyword evidence="11" id="KW-1185">Reference proteome</keyword>
<feature type="region of interest" description="Disordered" evidence="9">
    <location>
        <begin position="210"/>
        <end position="289"/>
    </location>
</feature>
<feature type="compositionally biased region" description="Low complexity" evidence="9">
    <location>
        <begin position="1"/>
        <end position="20"/>
    </location>
</feature>
<evidence type="ECO:0008006" key="12">
    <source>
        <dbReference type="Google" id="ProtNLM"/>
    </source>
</evidence>
<dbReference type="PROSITE" id="PS50920">
    <property type="entry name" value="SOLCAR"/>
    <property type="match status" value="1"/>
</dbReference>
<feature type="compositionally biased region" description="Low complexity" evidence="9">
    <location>
        <begin position="232"/>
        <end position="244"/>
    </location>
</feature>
<feature type="region of interest" description="Disordered" evidence="9">
    <location>
        <begin position="1"/>
        <end position="51"/>
    </location>
</feature>
<feature type="compositionally biased region" description="Polar residues" evidence="9">
    <location>
        <begin position="278"/>
        <end position="287"/>
    </location>
</feature>
<dbReference type="OrthoDB" id="276989at2759"/>
<dbReference type="AlphaFoldDB" id="A0A448YUA9"/>
<evidence type="ECO:0000256" key="1">
    <source>
        <dbReference type="ARBA" id="ARBA00004141"/>
    </source>
</evidence>
<dbReference type="Proteomes" id="UP000291116">
    <property type="component" value="Unassembled WGS sequence"/>
</dbReference>
<feature type="compositionally biased region" description="Basic residues" evidence="9">
    <location>
        <begin position="21"/>
        <end position="37"/>
    </location>
</feature>
<dbReference type="Gene3D" id="1.50.40.10">
    <property type="entry name" value="Mitochondrial carrier domain"/>
    <property type="match status" value="2"/>
</dbReference>
<dbReference type="EMBL" id="CAACVS010000001">
    <property type="protein sequence ID" value="VEU33351.1"/>
    <property type="molecule type" value="Genomic_DNA"/>
</dbReference>
<keyword evidence="7 8" id="KW-0472">Membrane</keyword>
<protein>
    <recommendedName>
        <fullName evidence="12">Mitochondrial carrier protein</fullName>
    </recommendedName>
</protein>
<name>A0A448YUA9_9STRA</name>
<keyword evidence="5" id="KW-0677">Repeat</keyword>
<dbReference type="InterPro" id="IPR023395">
    <property type="entry name" value="MCP_dom_sf"/>
</dbReference>
<evidence type="ECO:0000313" key="10">
    <source>
        <dbReference type="EMBL" id="VEU33351.1"/>
    </source>
</evidence>
<sequence>MGPTETTETPRNPRSGSSLGRGRRRRTRMRTPTRTRLHQSPPPTPSARPTARTPLLATLLAVVVLVIRSTTTTTAFPTPLRPRAFGTRSHPPNSGWEPNGHWSLPRTKRFLAGPGAEDVREKEKPPPPATESTPAPDSEHQHHGERDPGGFPSPDSIGGDLPFFASPAAEQHTNTGTTDRSLSRRDAFRYGAVLAGAAWATGVAYTQTAELEAPPPKRPSLIPEPVLPIAGNSNNNNNNSSNNNKAPEAKQPRQEPTKATTAAPASAPAPSGDPLSVKSPSGQSTVATGRLESVNLTQVASETNINVTMNCEKMCLSVDSSNFTFTKVEKPKVPSWLPSFLAPKSQVVKKYSNAELLVAATAAGSVCEMGRTSLLYPLSTIKTRLQADRHDTASDLRPGQSFWEQVQTLAANVKEKAESGNLYAGISPTLLVSVPATGIYYGARDVTKRMLYFANTPLDATSIALIGALVGDVVSLCFRTPSNALAIRLQARSEAAPGDWLGESLERLPVIILTDLPYLLSKIVLNKLFIQGSLSVPDYAGYAVLAAVLAALLTTPFDVAQTRILLEPRPVPQGERAPGAASATEESTGGAAGLEATLDAIAPGRPDRGLVQTMVRIANEGDGGVRNLFSGWLERVVYLGIGRAWLEPIQLVEYIGIRDAVLLEWF</sequence>
<evidence type="ECO:0000256" key="5">
    <source>
        <dbReference type="ARBA" id="ARBA00022737"/>
    </source>
</evidence>
<feature type="compositionally biased region" description="Low complexity" evidence="9">
    <location>
        <begin position="259"/>
        <end position="270"/>
    </location>
</feature>
<feature type="compositionally biased region" description="Basic and acidic residues" evidence="9">
    <location>
        <begin position="247"/>
        <end position="256"/>
    </location>
</feature>
<evidence type="ECO:0000256" key="7">
    <source>
        <dbReference type="ARBA" id="ARBA00023136"/>
    </source>
</evidence>
<feature type="compositionally biased region" description="Basic and acidic residues" evidence="9">
    <location>
        <begin position="137"/>
        <end position="148"/>
    </location>
</feature>
<gene>
    <name evidence="10" type="ORF">PSNMU_V1.4_AUG-EV-PASAV3_0001540</name>
</gene>
<evidence type="ECO:0000256" key="3">
    <source>
        <dbReference type="ARBA" id="ARBA00022448"/>
    </source>
</evidence>
<keyword evidence="6" id="KW-1133">Transmembrane helix</keyword>
<proteinExistence type="inferred from homology"/>
<dbReference type="Pfam" id="PF00153">
    <property type="entry name" value="Mito_carr"/>
    <property type="match status" value="1"/>
</dbReference>
<reference evidence="10 11" key="1">
    <citation type="submission" date="2019-01" db="EMBL/GenBank/DDBJ databases">
        <authorList>
            <person name="Ferrante I. M."/>
        </authorList>
    </citation>
    <scope>NUCLEOTIDE SEQUENCE [LARGE SCALE GENOMIC DNA]</scope>
    <source>
        <strain evidence="10 11">B856</strain>
    </source>
</reference>
<dbReference type="InterPro" id="IPR018108">
    <property type="entry name" value="MCP_transmembrane"/>
</dbReference>
<dbReference type="SUPFAM" id="SSF103506">
    <property type="entry name" value="Mitochondrial carrier"/>
    <property type="match status" value="1"/>
</dbReference>
<evidence type="ECO:0000256" key="8">
    <source>
        <dbReference type="PROSITE-ProRule" id="PRU00282"/>
    </source>
</evidence>
<dbReference type="GO" id="GO:0016020">
    <property type="term" value="C:membrane"/>
    <property type="evidence" value="ECO:0007669"/>
    <property type="project" value="UniProtKB-SubCell"/>
</dbReference>
<comment type="subcellular location">
    <subcellularLocation>
        <location evidence="1">Membrane</location>
        <topology evidence="1">Multi-pass membrane protein</topology>
    </subcellularLocation>
</comment>